<gene>
    <name evidence="2" type="ORF">JKIAZH3_G824</name>
</gene>
<sequence>MSAAAAVAGSLAPDRLIGAGHPVIGSVLLSGSRTLSAAQQGWIEVLGVCLPAALGDGATERATVGRSLGGDRMCGRNDQLGKRGGPLATRDERRARGLDGRGGKQGPIVADAPEDLLDPQLLSKPDERWLALPRLAEKHLDVDGQTIGDLLDDILLGHVPESDLEQGDLREHEAKDILVVRIPRSVAGLLADDGGLRREILAEGLKPGIDTA</sequence>
<evidence type="ECO:0000313" key="2">
    <source>
        <dbReference type="EMBL" id="CAD6917444.1"/>
    </source>
</evidence>
<feature type="compositionally biased region" description="Basic and acidic residues" evidence="1">
    <location>
        <begin position="89"/>
        <end position="102"/>
    </location>
</feature>
<accession>A0ABN7IQ09</accession>
<name>A0ABN7IQ09_9BASI</name>
<reference evidence="2" key="1">
    <citation type="submission" date="2020-10" db="EMBL/GenBank/DDBJ databases">
        <authorList>
            <person name="Sedaghatjoo S."/>
        </authorList>
    </citation>
    <scope>NUCLEOTIDE SEQUENCE</scope>
    <source>
        <strain evidence="2">AZH3</strain>
    </source>
</reference>
<organism evidence="2 3">
    <name type="scientific">Tilletia caries</name>
    <name type="common">wheat bunt fungus</name>
    <dbReference type="NCBI Taxonomy" id="13290"/>
    <lineage>
        <taxon>Eukaryota</taxon>
        <taxon>Fungi</taxon>
        <taxon>Dikarya</taxon>
        <taxon>Basidiomycota</taxon>
        <taxon>Ustilaginomycotina</taxon>
        <taxon>Exobasidiomycetes</taxon>
        <taxon>Tilletiales</taxon>
        <taxon>Tilletiaceae</taxon>
        <taxon>Tilletia</taxon>
    </lineage>
</organism>
<dbReference type="Proteomes" id="UP000836402">
    <property type="component" value="Unassembled WGS sequence"/>
</dbReference>
<evidence type="ECO:0000313" key="3">
    <source>
        <dbReference type="Proteomes" id="UP000836402"/>
    </source>
</evidence>
<protein>
    <submittedName>
        <fullName evidence="2">Uncharacterized protein</fullName>
    </submittedName>
</protein>
<keyword evidence="3" id="KW-1185">Reference proteome</keyword>
<dbReference type="EMBL" id="CAJHJG010002096">
    <property type="protein sequence ID" value="CAD6917444.1"/>
    <property type="molecule type" value="Genomic_DNA"/>
</dbReference>
<feature type="region of interest" description="Disordered" evidence="1">
    <location>
        <begin position="73"/>
        <end position="114"/>
    </location>
</feature>
<proteinExistence type="predicted"/>
<evidence type="ECO:0000256" key="1">
    <source>
        <dbReference type="SAM" id="MobiDB-lite"/>
    </source>
</evidence>
<comment type="caution">
    <text evidence="2">The sequence shown here is derived from an EMBL/GenBank/DDBJ whole genome shotgun (WGS) entry which is preliminary data.</text>
</comment>